<dbReference type="SMART" id="SM00292">
    <property type="entry name" value="BRCT"/>
    <property type="match status" value="3"/>
</dbReference>
<evidence type="ECO:0000313" key="3">
    <source>
        <dbReference type="Proteomes" id="UP000095287"/>
    </source>
</evidence>
<dbReference type="Proteomes" id="UP000095287">
    <property type="component" value="Unplaced"/>
</dbReference>
<dbReference type="GO" id="GO:0033314">
    <property type="term" value="P:mitotic DNA replication checkpoint signaling"/>
    <property type="evidence" value="ECO:0007669"/>
    <property type="project" value="TreeGrafter"/>
</dbReference>
<dbReference type="InterPro" id="IPR059215">
    <property type="entry name" value="BRCT2_TopBP1-like"/>
</dbReference>
<dbReference type="AlphaFoldDB" id="A0A1I7Z1H4"/>
<dbReference type="SUPFAM" id="SSF52113">
    <property type="entry name" value="BRCT domain"/>
    <property type="match status" value="3"/>
</dbReference>
<evidence type="ECO:0000313" key="4">
    <source>
        <dbReference type="WBParaSite" id="L893_g21890.t1"/>
    </source>
</evidence>
<dbReference type="InterPro" id="IPR036420">
    <property type="entry name" value="BRCT_dom_sf"/>
</dbReference>
<reference evidence="4" key="1">
    <citation type="submission" date="2016-11" db="UniProtKB">
        <authorList>
            <consortium name="WormBaseParasite"/>
        </authorList>
    </citation>
    <scope>IDENTIFICATION</scope>
</reference>
<keyword evidence="1" id="KW-0677">Repeat</keyword>
<name>A0A1I7Z1H4_9BILA</name>
<dbReference type="GO" id="GO:0007095">
    <property type="term" value="P:mitotic G2 DNA damage checkpoint signaling"/>
    <property type="evidence" value="ECO:0007669"/>
    <property type="project" value="TreeGrafter"/>
</dbReference>
<dbReference type="FunFam" id="3.40.50.10190:FF:000010">
    <property type="entry name" value="DNA topoisomerase II binding protein 1"/>
    <property type="match status" value="1"/>
</dbReference>
<organism evidence="3 4">
    <name type="scientific">Steinernema glaseri</name>
    <dbReference type="NCBI Taxonomy" id="37863"/>
    <lineage>
        <taxon>Eukaryota</taxon>
        <taxon>Metazoa</taxon>
        <taxon>Ecdysozoa</taxon>
        <taxon>Nematoda</taxon>
        <taxon>Chromadorea</taxon>
        <taxon>Rhabditida</taxon>
        <taxon>Tylenchina</taxon>
        <taxon>Panagrolaimomorpha</taxon>
        <taxon>Strongyloidoidea</taxon>
        <taxon>Steinernematidae</taxon>
        <taxon>Steinernema</taxon>
    </lineage>
</organism>
<dbReference type="Gene3D" id="3.40.50.10190">
    <property type="entry name" value="BRCT domain"/>
    <property type="match status" value="4"/>
</dbReference>
<dbReference type="InterPro" id="IPR001357">
    <property type="entry name" value="BRCT_dom"/>
</dbReference>
<evidence type="ECO:0000256" key="1">
    <source>
        <dbReference type="ARBA" id="ARBA00022737"/>
    </source>
</evidence>
<feature type="domain" description="BRCT" evidence="2">
    <location>
        <begin position="199"/>
        <end position="288"/>
    </location>
</feature>
<dbReference type="InterPro" id="IPR049542">
    <property type="entry name" value="TopBP1-like_BRCT0"/>
</dbReference>
<dbReference type="PANTHER" id="PTHR13561:SF20">
    <property type="entry name" value="DNA TOPOISOMERASE 2-BINDING PROTEIN 1"/>
    <property type="match status" value="1"/>
</dbReference>
<dbReference type="Pfam" id="PF00533">
    <property type="entry name" value="BRCT"/>
    <property type="match status" value="2"/>
</dbReference>
<dbReference type="CDD" id="cd17731">
    <property type="entry name" value="BRCT_TopBP1_rpt2_like"/>
    <property type="match status" value="1"/>
</dbReference>
<protein>
    <submittedName>
        <fullName evidence="4">DNA topoisomerase 2-binding protein 1</fullName>
    </submittedName>
</protein>
<proteinExistence type="predicted"/>
<evidence type="ECO:0000259" key="2">
    <source>
        <dbReference type="PROSITE" id="PS50172"/>
    </source>
</evidence>
<dbReference type="Pfam" id="PF12738">
    <property type="entry name" value="PTCB-BRCT"/>
    <property type="match status" value="1"/>
</dbReference>
<dbReference type="GO" id="GO:0006270">
    <property type="term" value="P:DNA replication initiation"/>
    <property type="evidence" value="ECO:0007669"/>
    <property type="project" value="TreeGrafter"/>
</dbReference>
<dbReference type="Pfam" id="PF21298">
    <property type="entry name" value="TopBP1_BRCT0"/>
    <property type="match status" value="1"/>
</dbReference>
<feature type="domain" description="BRCT" evidence="2">
    <location>
        <begin position="375"/>
        <end position="470"/>
    </location>
</feature>
<dbReference type="PANTHER" id="PTHR13561">
    <property type="entry name" value="DNA REPLICATION REGULATOR DPB11-RELATED"/>
    <property type="match status" value="1"/>
</dbReference>
<feature type="domain" description="BRCT" evidence="2">
    <location>
        <begin position="123"/>
        <end position="181"/>
    </location>
</feature>
<sequence length="506" mass="56696">MQNFSDDPTLIYVIDLNTVTDEHTPEELQDAGNTYKALKEAGVGPRNISEEECLQVTTKRGAIFIFPIFRGKAFEHLKKLGCRLFGTPIVMQCLGGNARLPKEDFPVFSRTLDATVCCTGLRSSDRTALMEKVRWMGGRFQGDLTDKVTHLVAEECDPTSAKYREAVRMKIPVLTKDWIDEAWKHPFVNMTSEEFTEHYKVPIFSKLVISVSGLPVASRNEISRLIEHHGGVYSAELKRGKSTHLVVDKNCGDKLRRAKQWEIHIVTTKWIEKCVIHGVRLNERDYAPSAKLSRPLSRTLSTTTAPIADLDTSSPSNCSGVKTPSTSQENLRLLSIEQLVNRKLSGSGEKKLSQIQRKFATTDPIENVDTASLGTFNDCLTGCGVFVCGVTDENMVKWRRVLNITGASRCQDQDLQSSRVTHIVVGPHPVSEELLLQIKNRSHEVAVVTPEWLLQSAQRRVQVPLLEFMHPIFKNDGTENSSDVASLKRRGLSLLDDQSAKRRRLS</sequence>
<accession>A0A1I7Z1H4</accession>
<dbReference type="WBParaSite" id="L893_g21890.t1">
    <property type="protein sequence ID" value="L893_g21890.t1"/>
    <property type="gene ID" value="L893_g21890"/>
</dbReference>
<keyword evidence="3" id="KW-1185">Reference proteome</keyword>
<dbReference type="PROSITE" id="PS50172">
    <property type="entry name" value="BRCT"/>
    <property type="match status" value="3"/>
</dbReference>